<dbReference type="AlphaFoldDB" id="A0A5J4VR78"/>
<feature type="non-terminal residue" evidence="2">
    <location>
        <position position="1"/>
    </location>
</feature>
<dbReference type="Proteomes" id="UP000324800">
    <property type="component" value="Unassembled WGS sequence"/>
</dbReference>
<gene>
    <name evidence="2" type="ORF">EZS28_019407</name>
</gene>
<reference evidence="2 3" key="1">
    <citation type="submission" date="2019-03" db="EMBL/GenBank/DDBJ databases">
        <title>Single cell metagenomics reveals metabolic interactions within the superorganism composed of flagellate Streblomastix strix and complex community of Bacteroidetes bacteria on its surface.</title>
        <authorList>
            <person name="Treitli S.C."/>
            <person name="Kolisko M."/>
            <person name="Husnik F."/>
            <person name="Keeling P."/>
            <person name="Hampl V."/>
        </authorList>
    </citation>
    <scope>NUCLEOTIDE SEQUENCE [LARGE SCALE GENOMIC DNA]</scope>
    <source>
        <strain evidence="2">ST1C</strain>
    </source>
</reference>
<sequence length="708" mass="80510">TIQDAEKKNMAVMRVIGGIAADDIDTERSSQNYVVERQTRLNMIETLMIYTSYRSRQYEGGQPYYQRTPSTSTQGINQHYPTPRLSLDTNRALISGFIQSGYFTFLLSPDIRCSTGICQTNLSLPPPSVQAIQNKAILRNEMIDVIILICKHSCQLLPIQLSLGKNTELLKRGILSERRKQDILQQQASKEEENLDVDEQKESKNKYLSEVIPLPKTPLSFRGGRGIGEGKIGGGATNRISTIFTSKGEEIVVANAEQHSQAQVRWLEQPGKRGNRLSSIEKRSVIAVDCDDGDYGTSKGADVAGSRSGWSYIEKKLQAIQRAQIEDDQMSNSSEDDDSSIHSSEESEYEDNIQDQDTDSDTNSDSDNVARKLISSLPHSSIRTRIIKRNINIDDDERNNSEFNGEQNQDIQHPILAFHEEIIQLIIFQADDFISFENKLLSQIQERRLQISSLDMLRAISLLRDDRIDTIVAQGSSQSEDQQSGYTGVQSGLLFCFSSLPPYPYKPKGRTIQCICRQLRIEEALHSGDNNSYAFSTSGTFADQAKSFGMSRIDHHQHTVFSADRSQFCIEHGLFTPPLALELDVKVAAEKFALVQFSLERQRRKSWRVWRLETMLQEYLINLNEKQINNQPLHLHNSNQIEMQKPTMHDVLREEALIVHRKFIKWEDKIKTIPYMHPIFKKKMLRIMMKSGLVSPAALVDKKSDEQM</sequence>
<proteinExistence type="predicted"/>
<evidence type="ECO:0000313" key="2">
    <source>
        <dbReference type="EMBL" id="KAA6385064.1"/>
    </source>
</evidence>
<evidence type="ECO:0000313" key="3">
    <source>
        <dbReference type="Proteomes" id="UP000324800"/>
    </source>
</evidence>
<feature type="region of interest" description="Disordered" evidence="1">
    <location>
        <begin position="324"/>
        <end position="367"/>
    </location>
</feature>
<feature type="compositionally biased region" description="Acidic residues" evidence="1">
    <location>
        <begin position="346"/>
        <end position="364"/>
    </location>
</feature>
<organism evidence="2 3">
    <name type="scientific">Streblomastix strix</name>
    <dbReference type="NCBI Taxonomy" id="222440"/>
    <lineage>
        <taxon>Eukaryota</taxon>
        <taxon>Metamonada</taxon>
        <taxon>Preaxostyla</taxon>
        <taxon>Oxymonadida</taxon>
        <taxon>Streblomastigidae</taxon>
        <taxon>Streblomastix</taxon>
    </lineage>
</organism>
<name>A0A5J4VR78_9EUKA</name>
<accession>A0A5J4VR78</accession>
<protein>
    <submittedName>
        <fullName evidence="2">Uncharacterized protein</fullName>
    </submittedName>
</protein>
<feature type="compositionally biased region" description="Acidic residues" evidence="1">
    <location>
        <begin position="326"/>
        <end position="338"/>
    </location>
</feature>
<evidence type="ECO:0000256" key="1">
    <source>
        <dbReference type="SAM" id="MobiDB-lite"/>
    </source>
</evidence>
<dbReference type="EMBL" id="SNRW01005443">
    <property type="protein sequence ID" value="KAA6385064.1"/>
    <property type="molecule type" value="Genomic_DNA"/>
</dbReference>
<comment type="caution">
    <text evidence="2">The sequence shown here is derived from an EMBL/GenBank/DDBJ whole genome shotgun (WGS) entry which is preliminary data.</text>
</comment>